<dbReference type="PANTHER" id="PTHR46513">
    <property type="entry name" value="VITELLOGENIN RECEPTOR-LIKE PROTEIN-RELATED-RELATED"/>
    <property type="match status" value="1"/>
</dbReference>
<organism evidence="2 3">
    <name type="scientific">Acrobeloides nanus</name>
    <dbReference type="NCBI Taxonomy" id="290746"/>
    <lineage>
        <taxon>Eukaryota</taxon>
        <taxon>Metazoa</taxon>
        <taxon>Ecdysozoa</taxon>
        <taxon>Nematoda</taxon>
        <taxon>Chromadorea</taxon>
        <taxon>Rhabditida</taxon>
        <taxon>Tylenchina</taxon>
        <taxon>Cephalobomorpha</taxon>
        <taxon>Cephaloboidea</taxon>
        <taxon>Cephalobidae</taxon>
        <taxon>Acrobeloides</taxon>
    </lineage>
</organism>
<dbReference type="Pfam" id="PF00058">
    <property type="entry name" value="Ldl_recept_b"/>
    <property type="match status" value="1"/>
</dbReference>
<dbReference type="Gene3D" id="2.120.10.30">
    <property type="entry name" value="TolB, C-terminal domain"/>
    <property type="match status" value="2"/>
</dbReference>
<name>A0A914BUI4_9BILA</name>
<dbReference type="InterPro" id="IPR050778">
    <property type="entry name" value="Cueball_EGF_LRP_Nidogen"/>
</dbReference>
<dbReference type="AlphaFoldDB" id="A0A914BUI4"/>
<reference evidence="3" key="1">
    <citation type="submission" date="2022-11" db="UniProtKB">
        <authorList>
            <consortium name="WormBaseParasite"/>
        </authorList>
    </citation>
    <scope>IDENTIFICATION</scope>
</reference>
<accession>A0A914BUI4</accession>
<sequence length="546" mass="63111">MDLNTKQRKVLFKDLVRPEFIAVDPSKGLIFWSDWRRIERASMDGNDRMTIANSSSSFRIALDIFNERVYLIYSKTIASVDYNGNDWRTILLSDTHIKQPMSLAMFEEKLYWADFDQHSVFVMNKFNVRVYHNAVQPELPNTCDQHSCGDGAICLPKGNSFDTEGNPQPHIGLPYTCVCADGYKTGKEPKTCVLGDDPILLISTDKTIYQYDLSTTRSLKLIDNLDISGGAAMDYWLKGSTIIWSDATHLERITWKNSSVEMRVKTRLQSKIYMCNYTKNLQFPIMIACDDNGNHSVLVEHNNSYSIDLAVDWIHGLLFWTDVELDAINVMDLNTKQRKVLFKDIESPRAIAVDPSKGLIFWIDGIMGYHPGRRIWRASMDGNDRMTIAKSYGANCIALDIFNERVYWADERLKFIASVDYNGNDERTIKPSNRRKKGYRTESDEDMVDPHSLTIFEEKLYWTDWIDVVVMNKFNGTEDRTFESTIVLFNQNFQTSVITILAAMVPYAFQKAILPWDYLIHVFVLMDTREEKNQIRVFWGYNSCFV</sequence>
<dbReference type="Proteomes" id="UP000887540">
    <property type="component" value="Unplaced"/>
</dbReference>
<feature type="repeat" description="LDL-receptor class B" evidence="1">
    <location>
        <begin position="316"/>
        <end position="357"/>
    </location>
</feature>
<keyword evidence="2" id="KW-1185">Reference proteome</keyword>
<dbReference type="PROSITE" id="PS51120">
    <property type="entry name" value="LDLRB"/>
    <property type="match status" value="1"/>
</dbReference>
<dbReference type="InterPro" id="IPR000033">
    <property type="entry name" value="LDLR_classB_rpt"/>
</dbReference>
<evidence type="ECO:0000313" key="3">
    <source>
        <dbReference type="WBParaSite" id="ACRNAN_Path_102.g371.t1"/>
    </source>
</evidence>
<dbReference type="SMART" id="SM00135">
    <property type="entry name" value="LY"/>
    <property type="match status" value="8"/>
</dbReference>
<proteinExistence type="predicted"/>
<protein>
    <submittedName>
        <fullName evidence="3">Uncharacterized protein</fullName>
    </submittedName>
</protein>
<dbReference type="SUPFAM" id="SSF63825">
    <property type="entry name" value="YWTD domain"/>
    <property type="match status" value="2"/>
</dbReference>
<evidence type="ECO:0000256" key="1">
    <source>
        <dbReference type="PROSITE-ProRule" id="PRU00461"/>
    </source>
</evidence>
<dbReference type="PANTHER" id="PTHR46513:SF13">
    <property type="entry name" value="EGF-LIKE DOMAIN-CONTAINING PROTEIN"/>
    <property type="match status" value="1"/>
</dbReference>
<dbReference type="WBParaSite" id="ACRNAN_Path_102.g371.t1">
    <property type="protein sequence ID" value="ACRNAN_Path_102.g371.t1"/>
    <property type="gene ID" value="ACRNAN_Path_102.g371"/>
</dbReference>
<dbReference type="InterPro" id="IPR011042">
    <property type="entry name" value="6-blade_b-propeller_TolB-like"/>
</dbReference>
<evidence type="ECO:0000313" key="2">
    <source>
        <dbReference type="Proteomes" id="UP000887540"/>
    </source>
</evidence>